<dbReference type="Pfam" id="PF22725">
    <property type="entry name" value="GFO_IDH_MocA_C3"/>
    <property type="match status" value="1"/>
</dbReference>
<evidence type="ECO:0000256" key="4">
    <source>
        <dbReference type="SAM" id="MobiDB-lite"/>
    </source>
</evidence>
<dbReference type="Proteomes" id="UP001500013">
    <property type="component" value="Unassembled WGS sequence"/>
</dbReference>
<dbReference type="PANTHER" id="PTHR22604:SF105">
    <property type="entry name" value="TRANS-1,2-DIHYDROBENZENE-1,2-DIOL DEHYDROGENASE"/>
    <property type="match status" value="1"/>
</dbReference>
<feature type="region of interest" description="Disordered" evidence="4">
    <location>
        <begin position="1"/>
        <end position="32"/>
    </location>
</feature>
<evidence type="ECO:0000313" key="7">
    <source>
        <dbReference type="EMBL" id="GAA1975518.1"/>
    </source>
</evidence>
<organism evidence="7 8">
    <name type="scientific">Terrabacter lapilli</name>
    <dbReference type="NCBI Taxonomy" id="436231"/>
    <lineage>
        <taxon>Bacteria</taxon>
        <taxon>Bacillati</taxon>
        <taxon>Actinomycetota</taxon>
        <taxon>Actinomycetes</taxon>
        <taxon>Micrococcales</taxon>
        <taxon>Intrasporangiaceae</taxon>
        <taxon>Terrabacter</taxon>
    </lineage>
</organism>
<feature type="domain" description="GFO/IDH/MocA-like oxidoreductase" evidence="6">
    <location>
        <begin position="188"/>
        <end position="301"/>
    </location>
</feature>
<sequence length="384" mass="40402">MAGAAQQRLPLHGPHARALLRPRRPPPPLGCDRMTLPIDVPLRLPEARTPDPHDAPAIRWGILAPGGIAHAFADAVAVGTASSVVAVGSRSLERAKDFADEFGIPRAHGSYEDLVADPEVDAVYVASPHSEHRDHALLAIEAGKPVLVEKAFTRSAAQAREVLAAAAERGLLVVEAMWSRFLPHYDVVRHVVETGLIGELVTVFADHGQRLYPDGPARLSQPELAGGALLDLGVYPVSFADLVLGAPSSVSAHGTLTPLGVDATTTVTVSGDGGAQGLLSCTMAGVTPCTAVVAGTEARLELSGAFYGAGSTIRLVDRHNETIDERPGGLGDDVRGFSYEAAEFARCLVAGETESPLMPHATTLRVMETMDDVRRQVGVIYPGE</sequence>
<evidence type="ECO:0000259" key="6">
    <source>
        <dbReference type="Pfam" id="PF22725"/>
    </source>
</evidence>
<proteinExistence type="inferred from homology"/>
<protein>
    <submittedName>
        <fullName evidence="7">Gfo/Idh/MocA family oxidoreductase</fullName>
    </submittedName>
</protein>
<evidence type="ECO:0000256" key="3">
    <source>
        <dbReference type="ARBA" id="ARBA00023027"/>
    </source>
</evidence>
<feature type="domain" description="Gfo/Idh/MocA-like oxidoreductase N-terminal" evidence="5">
    <location>
        <begin position="59"/>
        <end position="174"/>
    </location>
</feature>
<dbReference type="Gene3D" id="3.30.360.10">
    <property type="entry name" value="Dihydrodipicolinate Reductase, domain 2"/>
    <property type="match status" value="1"/>
</dbReference>
<dbReference type="EMBL" id="BAAAPU010000005">
    <property type="protein sequence ID" value="GAA1975518.1"/>
    <property type="molecule type" value="Genomic_DNA"/>
</dbReference>
<keyword evidence="8" id="KW-1185">Reference proteome</keyword>
<gene>
    <name evidence="7" type="ORF">GCM10009817_14650</name>
</gene>
<dbReference type="InterPro" id="IPR050984">
    <property type="entry name" value="Gfo/Idh/MocA_domain"/>
</dbReference>
<evidence type="ECO:0000259" key="5">
    <source>
        <dbReference type="Pfam" id="PF01408"/>
    </source>
</evidence>
<comment type="similarity">
    <text evidence="1">Belongs to the Gfo/Idh/MocA family.</text>
</comment>
<dbReference type="PANTHER" id="PTHR22604">
    <property type="entry name" value="OXIDOREDUCTASES"/>
    <property type="match status" value="1"/>
</dbReference>
<comment type="caution">
    <text evidence="7">The sequence shown here is derived from an EMBL/GenBank/DDBJ whole genome shotgun (WGS) entry which is preliminary data.</text>
</comment>
<dbReference type="InterPro" id="IPR055170">
    <property type="entry name" value="GFO_IDH_MocA-like_dom"/>
</dbReference>
<dbReference type="Pfam" id="PF01408">
    <property type="entry name" value="GFO_IDH_MocA"/>
    <property type="match status" value="1"/>
</dbReference>
<keyword evidence="3" id="KW-0520">NAD</keyword>
<keyword evidence="2" id="KW-0560">Oxidoreductase</keyword>
<feature type="compositionally biased region" description="Basic residues" evidence="4">
    <location>
        <begin position="14"/>
        <end position="24"/>
    </location>
</feature>
<dbReference type="InterPro" id="IPR036291">
    <property type="entry name" value="NAD(P)-bd_dom_sf"/>
</dbReference>
<reference evidence="7 8" key="1">
    <citation type="journal article" date="2019" name="Int. J. Syst. Evol. Microbiol.">
        <title>The Global Catalogue of Microorganisms (GCM) 10K type strain sequencing project: providing services to taxonomists for standard genome sequencing and annotation.</title>
        <authorList>
            <consortium name="The Broad Institute Genomics Platform"/>
            <consortium name="The Broad Institute Genome Sequencing Center for Infectious Disease"/>
            <person name="Wu L."/>
            <person name="Ma J."/>
        </authorList>
    </citation>
    <scope>NUCLEOTIDE SEQUENCE [LARGE SCALE GENOMIC DNA]</scope>
    <source>
        <strain evidence="7 8">JCM 15628</strain>
    </source>
</reference>
<dbReference type="InterPro" id="IPR000683">
    <property type="entry name" value="Gfo/Idh/MocA-like_OxRdtase_N"/>
</dbReference>
<evidence type="ECO:0000313" key="8">
    <source>
        <dbReference type="Proteomes" id="UP001500013"/>
    </source>
</evidence>
<dbReference type="Gene3D" id="3.40.50.720">
    <property type="entry name" value="NAD(P)-binding Rossmann-like Domain"/>
    <property type="match status" value="1"/>
</dbReference>
<dbReference type="SUPFAM" id="SSF51735">
    <property type="entry name" value="NAD(P)-binding Rossmann-fold domains"/>
    <property type="match status" value="1"/>
</dbReference>
<dbReference type="SUPFAM" id="SSF55347">
    <property type="entry name" value="Glyceraldehyde-3-phosphate dehydrogenase-like, C-terminal domain"/>
    <property type="match status" value="1"/>
</dbReference>
<evidence type="ECO:0000256" key="1">
    <source>
        <dbReference type="ARBA" id="ARBA00010928"/>
    </source>
</evidence>
<name>A0ABN2RVX3_9MICO</name>
<accession>A0ABN2RVX3</accession>
<evidence type="ECO:0000256" key="2">
    <source>
        <dbReference type="ARBA" id="ARBA00023002"/>
    </source>
</evidence>